<evidence type="ECO:0000256" key="2">
    <source>
        <dbReference type="ARBA" id="ARBA00022679"/>
    </source>
</evidence>
<dbReference type="InterPro" id="IPR014710">
    <property type="entry name" value="RmlC-like_jellyroll"/>
</dbReference>
<keyword evidence="6" id="KW-0413">Isomerase</keyword>
<dbReference type="AlphaFoldDB" id="A0AA88BYY0"/>
<feature type="domain" description="Sugar 3,4-ketoisomerase QdtA cupin" evidence="5">
    <location>
        <begin position="188"/>
        <end position="315"/>
    </location>
</feature>
<dbReference type="SUPFAM" id="SSF51161">
    <property type="entry name" value="Trimeric LpxA-like enzymes"/>
    <property type="match status" value="1"/>
</dbReference>
<dbReference type="InterPro" id="IPR011004">
    <property type="entry name" value="Trimer_LpxA-like_sf"/>
</dbReference>
<dbReference type="GO" id="GO:0016746">
    <property type="term" value="F:acyltransferase activity"/>
    <property type="evidence" value="ECO:0007669"/>
    <property type="project" value="UniProtKB-KW"/>
</dbReference>
<evidence type="ECO:0000256" key="1">
    <source>
        <dbReference type="ARBA" id="ARBA00007274"/>
    </source>
</evidence>
<proteinExistence type="inferred from homology"/>
<sequence length="321" mass="35107">MYMHTNVDYFIHERAMCESPHIGKGTRVWAFAHVLPEARIGADCNVCDNVFIENDVRVGDRVTIKCGVQLWDGVTLEDDVFVGPNATFTNDIFPRSKKFPEKFARTIIRRGASVGANATILPGITVEQGAMIGAGAVVTRSVPPNAIVVGNPAKIVGYVDAKPVPAGDTAPAGARGAGLNVSATDVRGVTLHKMKEAADIRGSLSVGEFDRDIPFVPARYFLVYGVPTAETRGEHAHHECHQFLVAIKGSVHVVAFDGRKREEFVLDAATTGLYLPPMTWGIQYKYSSDAVLLVFASHHYDNADYIRSYDEYVELISHRYA</sequence>
<dbReference type="CDD" id="cd03358">
    <property type="entry name" value="LbH_WxcM_N_like"/>
    <property type="match status" value="1"/>
</dbReference>
<dbReference type="Proteomes" id="UP000628442">
    <property type="component" value="Unassembled WGS sequence"/>
</dbReference>
<reference evidence="6" key="1">
    <citation type="journal article" date="2014" name="Int. J. Syst. Evol. Microbiol.">
        <title>Complete genome sequence of Corynebacterium casei LMG S-19264T (=DSM 44701T), isolated from a smear-ripened cheese.</title>
        <authorList>
            <consortium name="US DOE Joint Genome Institute (JGI-PGF)"/>
            <person name="Walter F."/>
            <person name="Albersmeier A."/>
            <person name="Kalinowski J."/>
            <person name="Ruckert C."/>
        </authorList>
    </citation>
    <scope>NUCLEOTIDE SEQUENCE</scope>
    <source>
        <strain evidence="6">KCTC 12343</strain>
    </source>
</reference>
<dbReference type="SUPFAM" id="SSF51182">
    <property type="entry name" value="RmlC-like cupins"/>
    <property type="match status" value="1"/>
</dbReference>
<dbReference type="GO" id="GO:0016853">
    <property type="term" value="F:isomerase activity"/>
    <property type="evidence" value="ECO:0007669"/>
    <property type="project" value="UniProtKB-KW"/>
</dbReference>
<dbReference type="Gene3D" id="2.160.10.10">
    <property type="entry name" value="Hexapeptide repeat proteins"/>
    <property type="match status" value="1"/>
</dbReference>
<comment type="caution">
    <text evidence="6">The sequence shown here is derived from an EMBL/GenBank/DDBJ whole genome shotgun (WGS) entry which is preliminary data.</text>
</comment>
<reference evidence="6" key="2">
    <citation type="submission" date="2022-12" db="EMBL/GenBank/DDBJ databases">
        <authorList>
            <person name="Sun Q."/>
            <person name="Kim S."/>
        </authorList>
    </citation>
    <scope>NUCLEOTIDE SEQUENCE</scope>
    <source>
        <strain evidence="6">KCTC 12343</strain>
    </source>
</reference>
<keyword evidence="4" id="KW-0012">Acyltransferase</keyword>
<accession>A0AA88BYY0</accession>
<dbReference type="InterPro" id="IPR001451">
    <property type="entry name" value="Hexapep"/>
</dbReference>
<dbReference type="Pfam" id="PF05523">
    <property type="entry name" value="FdtA"/>
    <property type="match status" value="1"/>
</dbReference>
<dbReference type="EMBL" id="BMWV01000001">
    <property type="protein sequence ID" value="GGY25682.1"/>
    <property type="molecule type" value="Genomic_DNA"/>
</dbReference>
<evidence type="ECO:0000259" key="5">
    <source>
        <dbReference type="Pfam" id="PF05523"/>
    </source>
</evidence>
<keyword evidence="2" id="KW-0808">Transferase</keyword>
<dbReference type="InterPro" id="IPR011051">
    <property type="entry name" value="RmlC_Cupin_sf"/>
</dbReference>
<dbReference type="Gene3D" id="2.60.120.10">
    <property type="entry name" value="Jelly Rolls"/>
    <property type="match status" value="1"/>
</dbReference>
<protein>
    <submittedName>
        <fullName evidence="6">Isomerase</fullName>
    </submittedName>
</protein>
<dbReference type="InterPro" id="IPR018357">
    <property type="entry name" value="Hexapep_transf_CS"/>
</dbReference>
<keyword evidence="3" id="KW-0677">Repeat</keyword>
<dbReference type="PANTHER" id="PTHR43300:SF4">
    <property type="entry name" value="ACYL-[ACYL-CARRIER-PROTEIN]--UDP-N-ACETYLGLUCOSAMINE O-ACYLTRANSFERASE"/>
    <property type="match status" value="1"/>
</dbReference>
<gene>
    <name evidence="6" type="ORF">GCM10007387_04260</name>
</gene>
<dbReference type="InterPro" id="IPR050179">
    <property type="entry name" value="Trans_hexapeptide_repeat"/>
</dbReference>
<evidence type="ECO:0000313" key="6">
    <source>
        <dbReference type="EMBL" id="GGY25682.1"/>
    </source>
</evidence>
<evidence type="ECO:0000313" key="7">
    <source>
        <dbReference type="Proteomes" id="UP000628442"/>
    </source>
</evidence>
<dbReference type="PANTHER" id="PTHR43300">
    <property type="entry name" value="ACETYLTRANSFERASE"/>
    <property type="match status" value="1"/>
</dbReference>
<dbReference type="CDD" id="cd20292">
    <property type="entry name" value="cupin_QdtA-like"/>
    <property type="match status" value="1"/>
</dbReference>
<dbReference type="Pfam" id="PF00132">
    <property type="entry name" value="Hexapep"/>
    <property type="match status" value="2"/>
</dbReference>
<dbReference type="InterPro" id="IPR008894">
    <property type="entry name" value="QdtA_cupin_dom"/>
</dbReference>
<organism evidence="6 7">
    <name type="scientific">Pseudoduganella albidiflava</name>
    <dbReference type="NCBI Taxonomy" id="321983"/>
    <lineage>
        <taxon>Bacteria</taxon>
        <taxon>Pseudomonadati</taxon>
        <taxon>Pseudomonadota</taxon>
        <taxon>Betaproteobacteria</taxon>
        <taxon>Burkholderiales</taxon>
        <taxon>Oxalobacteraceae</taxon>
        <taxon>Telluria group</taxon>
        <taxon>Pseudoduganella</taxon>
    </lineage>
</organism>
<evidence type="ECO:0000256" key="3">
    <source>
        <dbReference type="ARBA" id="ARBA00022737"/>
    </source>
</evidence>
<name>A0AA88BYY0_9BURK</name>
<evidence type="ECO:0000256" key="4">
    <source>
        <dbReference type="ARBA" id="ARBA00023315"/>
    </source>
</evidence>
<comment type="similarity">
    <text evidence="1">Belongs to the transferase hexapeptide repeat family.</text>
</comment>
<dbReference type="PROSITE" id="PS00101">
    <property type="entry name" value="HEXAPEP_TRANSFERASES"/>
    <property type="match status" value="1"/>
</dbReference>